<dbReference type="PANTHER" id="PTHR33734">
    <property type="entry name" value="LYSM DOMAIN-CONTAINING GPI-ANCHORED PROTEIN 2"/>
    <property type="match status" value="1"/>
</dbReference>
<dbReference type="EC" id="3.2.1.-" evidence="3"/>
<evidence type="ECO:0000256" key="1">
    <source>
        <dbReference type="SAM" id="MobiDB-lite"/>
    </source>
</evidence>
<dbReference type="InterPro" id="IPR023346">
    <property type="entry name" value="Lysozyme-like_dom_sf"/>
</dbReference>
<feature type="domain" description="LysM" evidence="2">
    <location>
        <begin position="205"/>
        <end position="249"/>
    </location>
</feature>
<dbReference type="STRING" id="1758689.SGUI_0806"/>
<proteinExistence type="predicted"/>
<feature type="compositionally biased region" description="Polar residues" evidence="1">
    <location>
        <begin position="197"/>
        <end position="210"/>
    </location>
</feature>
<organism evidence="3 4">
    <name type="scientific">Serinicoccus hydrothermalis</name>
    <dbReference type="NCBI Taxonomy" id="1758689"/>
    <lineage>
        <taxon>Bacteria</taxon>
        <taxon>Bacillati</taxon>
        <taxon>Actinomycetota</taxon>
        <taxon>Actinomycetes</taxon>
        <taxon>Micrococcales</taxon>
        <taxon>Ornithinimicrobiaceae</taxon>
        <taxon>Serinicoccus</taxon>
    </lineage>
</organism>
<dbReference type="Gene3D" id="1.10.530.10">
    <property type="match status" value="1"/>
</dbReference>
<dbReference type="PROSITE" id="PS51782">
    <property type="entry name" value="LYSM"/>
    <property type="match status" value="3"/>
</dbReference>
<keyword evidence="3" id="KW-0378">Hydrolase</keyword>
<reference evidence="3 4" key="1">
    <citation type="submission" date="2016-03" db="EMBL/GenBank/DDBJ databases">
        <title>Shallow-sea hydrothermal system.</title>
        <authorList>
            <person name="Tang K."/>
        </authorList>
    </citation>
    <scope>NUCLEOTIDE SEQUENCE [LARGE SCALE GENOMIC DNA]</scope>
    <source>
        <strain evidence="3 4">JLT9</strain>
    </source>
</reference>
<dbReference type="InterPro" id="IPR018392">
    <property type="entry name" value="LysM"/>
</dbReference>
<evidence type="ECO:0000313" key="4">
    <source>
        <dbReference type="Proteomes" id="UP000092482"/>
    </source>
</evidence>
<dbReference type="PANTHER" id="PTHR33734:SF22">
    <property type="entry name" value="MEMBRANE-BOUND LYTIC MUREIN TRANSGLYCOSYLASE D"/>
    <property type="match status" value="1"/>
</dbReference>
<feature type="domain" description="LysM" evidence="2">
    <location>
        <begin position="54"/>
        <end position="99"/>
    </location>
</feature>
<dbReference type="Proteomes" id="UP000092482">
    <property type="component" value="Chromosome"/>
</dbReference>
<accession>A0A1B1N9T9</accession>
<feature type="region of interest" description="Disordered" evidence="1">
    <location>
        <begin position="251"/>
        <end position="273"/>
    </location>
</feature>
<feature type="domain" description="LysM" evidence="2">
    <location>
        <begin position="133"/>
        <end position="177"/>
    </location>
</feature>
<dbReference type="Gene3D" id="3.10.350.10">
    <property type="entry name" value="LysM domain"/>
    <property type="match status" value="3"/>
</dbReference>
<dbReference type="InterPro" id="IPR008258">
    <property type="entry name" value="Transglycosylase_SLT_dom_1"/>
</dbReference>
<dbReference type="CDD" id="cd00118">
    <property type="entry name" value="LysM"/>
    <property type="match status" value="3"/>
</dbReference>
<dbReference type="InterPro" id="IPR036779">
    <property type="entry name" value="LysM_dom_sf"/>
</dbReference>
<evidence type="ECO:0000259" key="2">
    <source>
        <dbReference type="PROSITE" id="PS51782"/>
    </source>
</evidence>
<evidence type="ECO:0000313" key="3">
    <source>
        <dbReference type="EMBL" id="ANS78202.1"/>
    </source>
</evidence>
<dbReference type="SUPFAM" id="SSF53955">
    <property type="entry name" value="Lysozyme-like"/>
    <property type="match status" value="1"/>
</dbReference>
<dbReference type="SUPFAM" id="SSF54106">
    <property type="entry name" value="LysM domain"/>
    <property type="match status" value="3"/>
</dbReference>
<dbReference type="KEGG" id="serj:SGUI_0806"/>
<dbReference type="SMART" id="SM00257">
    <property type="entry name" value="LysM"/>
    <property type="match status" value="3"/>
</dbReference>
<keyword evidence="3" id="KW-0326">Glycosidase</keyword>
<feature type="region of interest" description="Disordered" evidence="1">
    <location>
        <begin position="179"/>
        <end position="210"/>
    </location>
</feature>
<feature type="compositionally biased region" description="Low complexity" evidence="1">
    <location>
        <begin position="185"/>
        <end position="196"/>
    </location>
</feature>
<protein>
    <submittedName>
        <fullName evidence="3">Membrane-bound lytic murein transglycosylase D</fullName>
        <ecNumber evidence="3">3.2.1.-</ecNumber>
    </submittedName>
</protein>
<feature type="compositionally biased region" description="Low complexity" evidence="1">
    <location>
        <begin position="106"/>
        <end position="132"/>
    </location>
</feature>
<gene>
    <name evidence="3" type="ORF">SGUI_0806</name>
</gene>
<dbReference type="GO" id="GO:0016798">
    <property type="term" value="F:hydrolase activity, acting on glycosyl bonds"/>
    <property type="evidence" value="ECO:0007669"/>
    <property type="project" value="UniProtKB-KW"/>
</dbReference>
<dbReference type="Pfam" id="PF01464">
    <property type="entry name" value="SLT"/>
    <property type="match status" value="1"/>
</dbReference>
<dbReference type="EMBL" id="CP014989">
    <property type="protein sequence ID" value="ANS78202.1"/>
    <property type="molecule type" value="Genomic_DNA"/>
</dbReference>
<keyword evidence="4" id="KW-1185">Reference proteome</keyword>
<sequence>MTEIIANLIRPPGGHDVSPLFAALPPGDLPSHAYVAPTGVHATAPLALPTARDTTHTVQAGDTVYDIAARYDVSARAIVRANSLRDGGRWIMPGATLRIPAGGGTSAAPEPSASDASSGSEGKGSGSKARGGTTITVRPGDTLSHLAVRHGVSVEQLVDVNAISNTRLIYPGQVLRLPGSGGGSAPREQAAPAQRPSSSENSSGTTVTVRSGDTLTDIAARHGVSVAAIARANDLQDTRLIYPGEKLRLDGSAPTTGGTTTMDRPYDERTIGDHRAGEKVPDTFLHYRYSDGVARSAAGNRDYLAQVDVPSQEAVRDLIVRTSERHGVDPTLMLALSYQESGWNHRAVSPANAIGAMQVIPSSGEWASGLVGRELNLLDPQDNVTAGVVIMRTLMRSADSTEEAIGGYYQGLASVRQHGLFADTRQYVRNIKHFQKTL</sequence>
<feature type="compositionally biased region" description="Polar residues" evidence="1">
    <location>
        <begin position="253"/>
        <end position="262"/>
    </location>
</feature>
<dbReference type="PATRIC" id="fig|1758689.4.peg.837"/>
<dbReference type="AlphaFoldDB" id="A0A1B1N9T9"/>
<feature type="region of interest" description="Disordered" evidence="1">
    <location>
        <begin position="101"/>
        <end position="138"/>
    </location>
</feature>
<name>A0A1B1N9T9_9MICO</name>
<feature type="compositionally biased region" description="Basic and acidic residues" evidence="1">
    <location>
        <begin position="264"/>
        <end position="273"/>
    </location>
</feature>
<dbReference type="Pfam" id="PF01476">
    <property type="entry name" value="LysM"/>
    <property type="match status" value="3"/>
</dbReference>